<feature type="compositionally biased region" description="Polar residues" evidence="1">
    <location>
        <begin position="22"/>
        <end position="31"/>
    </location>
</feature>
<dbReference type="Proteomes" id="UP001500707">
    <property type="component" value="Unassembled WGS sequence"/>
</dbReference>
<gene>
    <name evidence="2" type="ORF">GCM10022295_87650</name>
</gene>
<organism evidence="2 3">
    <name type="scientific">Streptomyces osmaniensis</name>
    <dbReference type="NCBI Taxonomy" id="593134"/>
    <lineage>
        <taxon>Bacteria</taxon>
        <taxon>Bacillati</taxon>
        <taxon>Actinomycetota</taxon>
        <taxon>Actinomycetes</taxon>
        <taxon>Kitasatosporales</taxon>
        <taxon>Streptomycetaceae</taxon>
        <taxon>Streptomyces</taxon>
    </lineage>
</organism>
<reference evidence="3" key="1">
    <citation type="journal article" date="2019" name="Int. J. Syst. Evol. Microbiol.">
        <title>The Global Catalogue of Microorganisms (GCM) 10K type strain sequencing project: providing services to taxonomists for standard genome sequencing and annotation.</title>
        <authorList>
            <consortium name="The Broad Institute Genomics Platform"/>
            <consortium name="The Broad Institute Genome Sequencing Center for Infectious Disease"/>
            <person name="Wu L."/>
            <person name="Ma J."/>
        </authorList>
    </citation>
    <scope>NUCLEOTIDE SEQUENCE [LARGE SCALE GENOMIC DNA]</scope>
    <source>
        <strain evidence="3">JCM 17656</strain>
    </source>
</reference>
<name>A0ABP6YWM4_9ACTN</name>
<evidence type="ECO:0000256" key="1">
    <source>
        <dbReference type="SAM" id="MobiDB-lite"/>
    </source>
</evidence>
<feature type="region of interest" description="Disordered" evidence="1">
    <location>
        <begin position="1"/>
        <end position="35"/>
    </location>
</feature>
<comment type="caution">
    <text evidence="2">The sequence shown here is derived from an EMBL/GenBank/DDBJ whole genome shotgun (WGS) entry which is preliminary data.</text>
</comment>
<keyword evidence="3" id="KW-1185">Reference proteome</keyword>
<protein>
    <submittedName>
        <fullName evidence="2">Uncharacterized protein</fullName>
    </submittedName>
</protein>
<evidence type="ECO:0000313" key="2">
    <source>
        <dbReference type="EMBL" id="GAA3592522.1"/>
    </source>
</evidence>
<sequence length="100" mass="10939">MPQLLADNAEDVARDDARTASPGHSLTTGQGSVRLLPHGVPLARSRLAPTRTHGHYKRYSRLPTVMGDNRTTQRSGSDVAMTARGENEQMPSLRGFEAVW</sequence>
<dbReference type="EMBL" id="BAABCE010000029">
    <property type="protein sequence ID" value="GAA3592522.1"/>
    <property type="molecule type" value="Genomic_DNA"/>
</dbReference>
<accession>A0ABP6YWM4</accession>
<evidence type="ECO:0000313" key="3">
    <source>
        <dbReference type="Proteomes" id="UP001500707"/>
    </source>
</evidence>
<proteinExistence type="predicted"/>